<sequence>MDKNDILVGIIIEETQTFTYTEVCHKYNIPQQLLSEMMEHGLFSNTSMELEQLKLNQKELHRIESAFRLHRDLGVNLPGVVLAIELIEKIELLNDELDILRKHLK</sequence>
<evidence type="ECO:0000313" key="2">
    <source>
        <dbReference type="Proteomes" id="UP001615550"/>
    </source>
</evidence>
<proteinExistence type="predicted"/>
<dbReference type="Pfam" id="PF13591">
    <property type="entry name" value="MerR_2"/>
    <property type="match status" value="1"/>
</dbReference>
<name>A0ABW8D378_9GAMM</name>
<keyword evidence="2" id="KW-1185">Reference proteome</keyword>
<dbReference type="Proteomes" id="UP001615550">
    <property type="component" value="Unassembled WGS sequence"/>
</dbReference>
<gene>
    <name evidence="1" type="ORF">ACD661_01150</name>
</gene>
<dbReference type="RefSeq" id="WP_400185704.1">
    <property type="nucleotide sequence ID" value="NZ_JBGORX010000001.1"/>
</dbReference>
<comment type="caution">
    <text evidence="1">The sequence shown here is derived from an EMBL/GenBank/DDBJ whole genome shotgun (WGS) entry which is preliminary data.</text>
</comment>
<organism evidence="1 2">
    <name type="scientific">Legionella lytica</name>
    <dbReference type="NCBI Taxonomy" id="96232"/>
    <lineage>
        <taxon>Bacteria</taxon>
        <taxon>Pseudomonadati</taxon>
        <taxon>Pseudomonadota</taxon>
        <taxon>Gammaproteobacteria</taxon>
        <taxon>Legionellales</taxon>
        <taxon>Legionellaceae</taxon>
        <taxon>Legionella</taxon>
    </lineage>
</organism>
<reference evidence="1 2" key="1">
    <citation type="submission" date="2024-08" db="EMBL/GenBank/DDBJ databases">
        <title>Draft Genome Sequence of Legionella lytica strain DSB2004, Isolated From a Fire Sprinkler System.</title>
        <authorList>
            <person name="Everhart A.D."/>
            <person name="Kidane D.T."/>
            <person name="Farone A.L."/>
            <person name="Farone M.B."/>
        </authorList>
    </citation>
    <scope>NUCLEOTIDE SEQUENCE [LARGE SCALE GENOMIC DNA]</scope>
    <source>
        <strain evidence="1 2">DSB2004</strain>
    </source>
</reference>
<evidence type="ECO:0000313" key="1">
    <source>
        <dbReference type="EMBL" id="MFJ1267155.1"/>
    </source>
</evidence>
<dbReference type="EMBL" id="JBGORX010000001">
    <property type="protein sequence ID" value="MFJ1267155.1"/>
    <property type="molecule type" value="Genomic_DNA"/>
</dbReference>
<dbReference type="Gene3D" id="1.10.1660.10">
    <property type="match status" value="1"/>
</dbReference>
<accession>A0ABW8D378</accession>
<protein>
    <submittedName>
        <fullName evidence="1">Chaperone modulator CbpM</fullName>
    </submittedName>
</protein>